<dbReference type="CDD" id="cd00041">
    <property type="entry name" value="CUB"/>
    <property type="match status" value="2"/>
</dbReference>
<dbReference type="GO" id="GO:0004252">
    <property type="term" value="F:serine-type endopeptidase activity"/>
    <property type="evidence" value="ECO:0007669"/>
    <property type="project" value="TreeGrafter"/>
</dbReference>
<feature type="domain" description="CUB" evidence="4">
    <location>
        <begin position="30"/>
        <end position="147"/>
    </location>
</feature>
<feature type="chain" id="PRO_5012058986" evidence="3">
    <location>
        <begin position="22"/>
        <end position="292"/>
    </location>
</feature>
<dbReference type="Gene3D" id="2.60.120.290">
    <property type="entry name" value="Spermadhesin, CUB domain"/>
    <property type="match status" value="2"/>
</dbReference>
<comment type="caution">
    <text evidence="5">The sequence shown here is derived from an EMBL/GenBank/DDBJ whole genome shotgun (WGS) entry which is preliminary data.</text>
</comment>
<dbReference type="InterPro" id="IPR000859">
    <property type="entry name" value="CUB_dom"/>
</dbReference>
<dbReference type="OrthoDB" id="6369184at2759"/>
<sequence length="292" mass="33599">MLQKYMLMLLSTPFILTVVIGSDGIFPPSCHKSFPQPEGLITSPGYPEKYPASVICKYDILRHEDSCGVRVTFEDFELENWDKDGFCKTDWLSVDSCVPEGGNRFCGKISPTTYEYAFQNEAEYFRFVFRSDNSTQMKGFQIRYKLLSDCRHGLYWIPPISIIPDVVPFETQCFTQVTESKGTINTPFFPRHYPNNMDCVYEFLRESPFVCGIRMRVLTFDLEESIDTDLGGACSDFFHLVGGCGFMCGSVRFIWTAKYQPGASSMKFHFHSDEERTRTGFQIAFEQIYSCY</sequence>
<keyword evidence="6" id="KW-1185">Reference proteome</keyword>
<proteinExistence type="predicted"/>
<feature type="domain" description="CUB" evidence="4">
    <location>
        <begin position="173"/>
        <end position="288"/>
    </location>
</feature>
<dbReference type="EMBL" id="LNIX01000006">
    <property type="protein sequence ID" value="OXA52467.1"/>
    <property type="molecule type" value="Genomic_DNA"/>
</dbReference>
<dbReference type="SUPFAM" id="SSF49854">
    <property type="entry name" value="Spermadhesin, CUB domain"/>
    <property type="match status" value="2"/>
</dbReference>
<dbReference type="OMA" id="CKAPMAD"/>
<dbReference type="PANTHER" id="PTHR24255">
    <property type="entry name" value="COMPLEMENT COMPONENT 1, S SUBCOMPONENT-RELATED"/>
    <property type="match status" value="1"/>
</dbReference>
<evidence type="ECO:0000313" key="6">
    <source>
        <dbReference type="Proteomes" id="UP000198287"/>
    </source>
</evidence>
<dbReference type="AlphaFoldDB" id="A0A226E684"/>
<dbReference type="STRING" id="158441.A0A226E684"/>
<comment type="caution">
    <text evidence="2">Lacks conserved residue(s) required for the propagation of feature annotation.</text>
</comment>
<dbReference type="GO" id="GO:0005615">
    <property type="term" value="C:extracellular space"/>
    <property type="evidence" value="ECO:0007669"/>
    <property type="project" value="TreeGrafter"/>
</dbReference>
<dbReference type="Pfam" id="PF00431">
    <property type="entry name" value="CUB"/>
    <property type="match status" value="2"/>
</dbReference>
<dbReference type="PANTHER" id="PTHR24255:SF31">
    <property type="entry name" value="CUBILIN-LIKE PROTEIN"/>
    <property type="match status" value="1"/>
</dbReference>
<reference evidence="5 6" key="1">
    <citation type="submission" date="2015-12" db="EMBL/GenBank/DDBJ databases">
        <title>The genome of Folsomia candida.</title>
        <authorList>
            <person name="Faddeeva A."/>
            <person name="Derks M.F."/>
            <person name="Anvar Y."/>
            <person name="Smit S."/>
            <person name="Van Straalen N."/>
            <person name="Roelofs D."/>
        </authorList>
    </citation>
    <scope>NUCLEOTIDE SEQUENCE [LARGE SCALE GENOMIC DNA]</scope>
    <source>
        <strain evidence="5 6">VU population</strain>
        <tissue evidence="5">Whole body</tissue>
    </source>
</reference>
<keyword evidence="3" id="KW-0732">Signal</keyword>
<accession>A0A226E684</accession>
<evidence type="ECO:0000259" key="4">
    <source>
        <dbReference type="PROSITE" id="PS01180"/>
    </source>
</evidence>
<dbReference type="SMART" id="SM00042">
    <property type="entry name" value="CUB"/>
    <property type="match status" value="2"/>
</dbReference>
<evidence type="ECO:0000256" key="3">
    <source>
        <dbReference type="SAM" id="SignalP"/>
    </source>
</evidence>
<protein>
    <submittedName>
        <fullName evidence="5">Neuropilin-2</fullName>
    </submittedName>
</protein>
<evidence type="ECO:0000256" key="1">
    <source>
        <dbReference type="ARBA" id="ARBA00023157"/>
    </source>
</evidence>
<evidence type="ECO:0000256" key="2">
    <source>
        <dbReference type="PROSITE-ProRule" id="PRU00059"/>
    </source>
</evidence>
<gene>
    <name evidence="5" type="ORF">Fcan01_12020</name>
</gene>
<dbReference type="Proteomes" id="UP000198287">
    <property type="component" value="Unassembled WGS sequence"/>
</dbReference>
<name>A0A226E684_FOLCA</name>
<dbReference type="PROSITE" id="PS01180">
    <property type="entry name" value="CUB"/>
    <property type="match status" value="2"/>
</dbReference>
<dbReference type="InterPro" id="IPR035914">
    <property type="entry name" value="Sperma_CUB_dom_sf"/>
</dbReference>
<evidence type="ECO:0000313" key="5">
    <source>
        <dbReference type="EMBL" id="OXA52467.1"/>
    </source>
</evidence>
<keyword evidence="1" id="KW-1015">Disulfide bond</keyword>
<feature type="signal peptide" evidence="3">
    <location>
        <begin position="1"/>
        <end position="21"/>
    </location>
</feature>
<organism evidence="5 6">
    <name type="scientific">Folsomia candida</name>
    <name type="common">Springtail</name>
    <dbReference type="NCBI Taxonomy" id="158441"/>
    <lineage>
        <taxon>Eukaryota</taxon>
        <taxon>Metazoa</taxon>
        <taxon>Ecdysozoa</taxon>
        <taxon>Arthropoda</taxon>
        <taxon>Hexapoda</taxon>
        <taxon>Collembola</taxon>
        <taxon>Entomobryomorpha</taxon>
        <taxon>Isotomoidea</taxon>
        <taxon>Isotomidae</taxon>
        <taxon>Proisotominae</taxon>
        <taxon>Folsomia</taxon>
    </lineage>
</organism>